<dbReference type="PANTHER" id="PTHR16193">
    <property type="entry name" value="TETRATRICOPEPTIDE REPEAT PROTEIN 27"/>
    <property type="match status" value="1"/>
</dbReference>
<proteinExistence type="predicted"/>
<comment type="caution">
    <text evidence="5">The sequence shown here is derived from an EMBL/GenBank/DDBJ whole genome shotgun (WGS) entry which is preliminary data.</text>
</comment>
<evidence type="ECO:0000313" key="5">
    <source>
        <dbReference type="EMBL" id="KAK7696070.1"/>
    </source>
</evidence>
<keyword evidence="1" id="KW-0677">Repeat</keyword>
<dbReference type="SMART" id="SM00028">
    <property type="entry name" value="TPR"/>
    <property type="match status" value="2"/>
</dbReference>
<dbReference type="SUPFAM" id="SSF48452">
    <property type="entry name" value="TPR-like"/>
    <property type="match status" value="1"/>
</dbReference>
<evidence type="ECO:0000256" key="2">
    <source>
        <dbReference type="ARBA" id="ARBA00022803"/>
    </source>
</evidence>
<keyword evidence="6" id="KW-1185">Reference proteome</keyword>
<dbReference type="PROSITE" id="PS50005">
    <property type="entry name" value="TPR"/>
    <property type="match status" value="1"/>
</dbReference>
<dbReference type="Proteomes" id="UP001385951">
    <property type="component" value="Unassembled WGS sequence"/>
</dbReference>
<keyword evidence="2 3" id="KW-0802">TPR repeat</keyword>
<reference evidence="5 6" key="1">
    <citation type="submission" date="2022-09" db="EMBL/GenBank/DDBJ databases">
        <authorList>
            <person name="Palmer J.M."/>
        </authorList>
    </citation>
    <scope>NUCLEOTIDE SEQUENCE [LARGE SCALE GENOMIC DNA]</scope>
    <source>
        <strain evidence="5 6">DSM 7382</strain>
    </source>
</reference>
<organism evidence="5 6">
    <name type="scientific">Cerrena zonata</name>
    <dbReference type="NCBI Taxonomy" id="2478898"/>
    <lineage>
        <taxon>Eukaryota</taxon>
        <taxon>Fungi</taxon>
        <taxon>Dikarya</taxon>
        <taxon>Basidiomycota</taxon>
        <taxon>Agaricomycotina</taxon>
        <taxon>Agaricomycetes</taxon>
        <taxon>Polyporales</taxon>
        <taxon>Cerrenaceae</taxon>
        <taxon>Cerrena</taxon>
    </lineage>
</organism>
<evidence type="ECO:0000256" key="4">
    <source>
        <dbReference type="SAM" id="MobiDB-lite"/>
    </source>
</evidence>
<evidence type="ECO:0000313" key="6">
    <source>
        <dbReference type="Proteomes" id="UP001385951"/>
    </source>
</evidence>
<dbReference type="PANTHER" id="PTHR16193:SF0">
    <property type="entry name" value="TETRATRICOPEPTIDE REPEAT PROTEIN 27"/>
    <property type="match status" value="1"/>
</dbReference>
<evidence type="ECO:0000256" key="1">
    <source>
        <dbReference type="ARBA" id="ARBA00022737"/>
    </source>
</evidence>
<feature type="region of interest" description="Disordered" evidence="4">
    <location>
        <begin position="274"/>
        <end position="300"/>
    </location>
</feature>
<evidence type="ECO:0000256" key="3">
    <source>
        <dbReference type="PROSITE-ProRule" id="PRU00339"/>
    </source>
</evidence>
<gene>
    <name evidence="5" type="ORF">QCA50_000712</name>
</gene>
<dbReference type="InterPro" id="IPR011990">
    <property type="entry name" value="TPR-like_helical_dom_sf"/>
</dbReference>
<name>A0AAW0H020_9APHY</name>
<feature type="compositionally biased region" description="Basic and acidic residues" evidence="4">
    <location>
        <begin position="274"/>
        <end position="286"/>
    </location>
</feature>
<dbReference type="Gene3D" id="1.25.40.10">
    <property type="entry name" value="Tetratricopeptide repeat domain"/>
    <property type="match status" value="1"/>
</dbReference>
<dbReference type="InterPro" id="IPR044244">
    <property type="entry name" value="TTC27/Emw1"/>
</dbReference>
<feature type="repeat" description="TPR" evidence="3">
    <location>
        <begin position="555"/>
        <end position="588"/>
    </location>
</feature>
<dbReference type="AlphaFoldDB" id="A0AAW0H020"/>
<protein>
    <submittedName>
        <fullName evidence="5">Uncharacterized protein</fullName>
    </submittedName>
</protein>
<dbReference type="InterPro" id="IPR019734">
    <property type="entry name" value="TPR_rpt"/>
</dbReference>
<accession>A0AAW0H020</accession>
<sequence>MSVQLVEQALLTSQWTDKIQISSPAVEIAKNVVEGSFRAALTSPLTRGLFSIVNDPKIVDRPLAEWFRFAAPSELGPEEQELLRLAVSVACLHAFIQANWTGPNLDVAPLETLTIPAEISENVTTDLLQQKSIEELAYGGEPAYHLAEVPLFLRLAILLIDLPFERCKSFSWWKLRVTRIHEEILDEPVGFPESIISNCDALAPTFTTEPDHAGRLFLEEGLLHHDLSNDRAANELFVRAARETKLEYELTGALGKRTKFQQFDVTQLVLLAESRERDEESDHSDSKALTVSDDSEASNLPETLALNDDTLLEHTQFTSSNSAGTIGRLRELNPAAQPALHPLDQCIILGLCLNIKNTSPVHGLTAEQMSAFVTRVISHPRNWSIHTMALLLRSRLESNRTRTVERSTLQLQALVEQMPTADSSVSERLLYIHDLLLPSKWEMEKELANRYLSLGVVKSALQIFERREMWEEAVLCWKSIERKDKAVALVRDLLEGKKSEADAVTSRNKVTTTSRKQTFDATREAKLWCLLGDLEPAHAVEHYTRAWDVSKKTSGRAMRSLGGYHFAEGHYVEAIKCLRRAVAINPLLSRSWFILGCACLREQDWKGARDAFARCVSIDDEDAESWNNLASVYLRMGDNEVVPEEAEPNDDVTDETNRNVPFSNKTLAFHALKQGLKFSYENWRMWANYMVVAVDVGELAEACRALGRVVEERSIKDGAACVDEDVLDRLVDAVTRAPFDPNEVAGSENLQAVPNPNEGHSLSRRVSDLFDRIILPRISSPRIFQAHAKLLTWQGRWEDAINAHLEAYRNGIAGTIEKGETDVAKWRAGVREVEEIVDILRNFGSRVDGFKWRLQARSIVRTFMGRTKDFDDEPEWPKLVDLLEEIRKED</sequence>
<dbReference type="EMBL" id="JASBNA010000001">
    <property type="protein sequence ID" value="KAK7696070.1"/>
    <property type="molecule type" value="Genomic_DNA"/>
</dbReference>